<protein>
    <recommendedName>
        <fullName evidence="5">Zn(2)-C6 fungal-type domain-containing protein</fullName>
    </recommendedName>
</protein>
<feature type="compositionally biased region" description="Acidic residues" evidence="2">
    <location>
        <begin position="143"/>
        <end position="153"/>
    </location>
</feature>
<evidence type="ECO:0000256" key="1">
    <source>
        <dbReference type="SAM" id="Coils"/>
    </source>
</evidence>
<gene>
    <name evidence="3" type="ORF">BDN70DRAFT_891080</name>
</gene>
<evidence type="ECO:0000313" key="3">
    <source>
        <dbReference type="EMBL" id="KAF9484245.1"/>
    </source>
</evidence>
<feature type="compositionally biased region" description="Basic and acidic residues" evidence="2">
    <location>
        <begin position="71"/>
        <end position="83"/>
    </location>
</feature>
<feature type="compositionally biased region" description="Basic residues" evidence="2">
    <location>
        <begin position="215"/>
        <end position="224"/>
    </location>
</feature>
<reference evidence="3" key="1">
    <citation type="submission" date="2020-11" db="EMBL/GenBank/DDBJ databases">
        <authorList>
            <consortium name="DOE Joint Genome Institute"/>
            <person name="Ahrendt S."/>
            <person name="Riley R."/>
            <person name="Andreopoulos W."/>
            <person name="Labutti K."/>
            <person name="Pangilinan J."/>
            <person name="Ruiz-Duenas F.J."/>
            <person name="Barrasa J.M."/>
            <person name="Sanchez-Garcia M."/>
            <person name="Camarero S."/>
            <person name="Miyauchi S."/>
            <person name="Serrano A."/>
            <person name="Linde D."/>
            <person name="Babiker R."/>
            <person name="Drula E."/>
            <person name="Ayuso-Fernandez I."/>
            <person name="Pacheco R."/>
            <person name="Padilla G."/>
            <person name="Ferreira P."/>
            <person name="Barriuso J."/>
            <person name="Kellner H."/>
            <person name="Castanera R."/>
            <person name="Alfaro M."/>
            <person name="Ramirez L."/>
            <person name="Pisabarro A.G."/>
            <person name="Kuo A."/>
            <person name="Tritt A."/>
            <person name="Lipzen A."/>
            <person name="He G."/>
            <person name="Yan M."/>
            <person name="Ng V."/>
            <person name="Cullen D."/>
            <person name="Martin F."/>
            <person name="Rosso M.-N."/>
            <person name="Henrissat B."/>
            <person name="Hibbett D."/>
            <person name="Martinez A.T."/>
            <person name="Grigoriev I.V."/>
        </authorList>
    </citation>
    <scope>NUCLEOTIDE SEQUENCE</scope>
    <source>
        <strain evidence="3">CIRM-BRFM 674</strain>
    </source>
</reference>
<dbReference type="AlphaFoldDB" id="A0A9P5ZCM9"/>
<evidence type="ECO:0000313" key="4">
    <source>
        <dbReference type="Proteomes" id="UP000807469"/>
    </source>
</evidence>
<accession>A0A9P5ZCM9</accession>
<feature type="region of interest" description="Disordered" evidence="2">
    <location>
        <begin position="1"/>
        <end position="101"/>
    </location>
</feature>
<feature type="coiled-coil region" evidence="1">
    <location>
        <begin position="434"/>
        <end position="493"/>
    </location>
</feature>
<evidence type="ECO:0008006" key="5">
    <source>
        <dbReference type="Google" id="ProtNLM"/>
    </source>
</evidence>
<feature type="compositionally biased region" description="Low complexity" evidence="2">
    <location>
        <begin position="84"/>
        <end position="95"/>
    </location>
</feature>
<keyword evidence="4" id="KW-1185">Reference proteome</keyword>
<organism evidence="3 4">
    <name type="scientific">Pholiota conissans</name>
    <dbReference type="NCBI Taxonomy" id="109636"/>
    <lineage>
        <taxon>Eukaryota</taxon>
        <taxon>Fungi</taxon>
        <taxon>Dikarya</taxon>
        <taxon>Basidiomycota</taxon>
        <taxon>Agaricomycotina</taxon>
        <taxon>Agaricomycetes</taxon>
        <taxon>Agaricomycetidae</taxon>
        <taxon>Agaricales</taxon>
        <taxon>Agaricineae</taxon>
        <taxon>Strophariaceae</taxon>
        <taxon>Pholiota</taxon>
    </lineage>
</organism>
<feature type="region of interest" description="Disordered" evidence="2">
    <location>
        <begin position="298"/>
        <end position="343"/>
    </location>
</feature>
<keyword evidence="1" id="KW-0175">Coiled coil</keyword>
<comment type="caution">
    <text evidence="3">The sequence shown here is derived from an EMBL/GenBank/DDBJ whole genome shotgun (WGS) entry which is preliminary data.</text>
</comment>
<dbReference type="Proteomes" id="UP000807469">
    <property type="component" value="Unassembled WGS sequence"/>
</dbReference>
<evidence type="ECO:0000256" key="2">
    <source>
        <dbReference type="SAM" id="MobiDB-lite"/>
    </source>
</evidence>
<feature type="region of interest" description="Disordered" evidence="2">
    <location>
        <begin position="134"/>
        <end position="242"/>
    </location>
</feature>
<name>A0A9P5ZCM9_9AGAR</name>
<proteinExistence type="predicted"/>
<feature type="compositionally biased region" description="Basic and acidic residues" evidence="2">
    <location>
        <begin position="225"/>
        <end position="239"/>
    </location>
</feature>
<feature type="compositionally biased region" description="Acidic residues" evidence="2">
    <location>
        <begin position="14"/>
        <end position="27"/>
    </location>
</feature>
<sequence length="514" mass="56852">MPGKADPSHGDAVSDNEPDELDNELEDELKSSPEPPAPIRIGPPGRRRRYHHVVPASSKLQKPNVDVPSPIKHEPRSEVDVDSKPTTMKSTPSTSRTQGEIIGAVMKEEEEEEEDLDMSQDDIRYMQLLEDLRVKNGKQPLLETEDSESDTDDENLRKRAPHHRKDSMDSIFTETNHGVEVRPPHRKANSGRNNPPPEDHTDSDPHTNNAEARSHIKPKRRKRKPSPESEHHSDAEERPHKRLRFYTGRGINFSTPCSSCVQHRVECEMPLGRGACIPCKNRRVGKCTYARISHPAPVTGVPNAQPETQAKARRAARRPQRDSNALDADGRDDSAGLDMAASEGPTYNAEVSPIQNARISTNHQHQLHRSLKALLPVIVTPRANYHAHPSTTPTGHFATVSEGQTGTSALPPPSNPESMKNIPLAGPVFLEGTVELILAEIAKLSERVQRLANSSTADDVRNKGNSVGDANANRNILNALNLLTARLDVLEARDRCMEDMLKQVLEAVNALKQT</sequence>
<dbReference type="EMBL" id="MU155145">
    <property type="protein sequence ID" value="KAF9484245.1"/>
    <property type="molecule type" value="Genomic_DNA"/>
</dbReference>